<keyword evidence="2" id="KW-1185">Reference proteome</keyword>
<reference evidence="1 2" key="1">
    <citation type="journal article" date="2019" name="Nat. Ecol. Evol.">
        <title>Megaphylogeny resolves global patterns of mushroom evolution.</title>
        <authorList>
            <person name="Varga T."/>
            <person name="Krizsan K."/>
            <person name="Foldi C."/>
            <person name="Dima B."/>
            <person name="Sanchez-Garcia M."/>
            <person name="Sanchez-Ramirez S."/>
            <person name="Szollosi G.J."/>
            <person name="Szarkandi J.G."/>
            <person name="Papp V."/>
            <person name="Albert L."/>
            <person name="Andreopoulos W."/>
            <person name="Angelini C."/>
            <person name="Antonin V."/>
            <person name="Barry K.W."/>
            <person name="Bougher N.L."/>
            <person name="Buchanan P."/>
            <person name="Buyck B."/>
            <person name="Bense V."/>
            <person name="Catcheside P."/>
            <person name="Chovatia M."/>
            <person name="Cooper J."/>
            <person name="Damon W."/>
            <person name="Desjardin D."/>
            <person name="Finy P."/>
            <person name="Geml J."/>
            <person name="Haridas S."/>
            <person name="Hughes K."/>
            <person name="Justo A."/>
            <person name="Karasinski D."/>
            <person name="Kautmanova I."/>
            <person name="Kiss B."/>
            <person name="Kocsube S."/>
            <person name="Kotiranta H."/>
            <person name="LaButti K.M."/>
            <person name="Lechner B.E."/>
            <person name="Liimatainen K."/>
            <person name="Lipzen A."/>
            <person name="Lukacs Z."/>
            <person name="Mihaltcheva S."/>
            <person name="Morgado L.N."/>
            <person name="Niskanen T."/>
            <person name="Noordeloos M.E."/>
            <person name="Ohm R.A."/>
            <person name="Ortiz-Santana B."/>
            <person name="Ovrebo C."/>
            <person name="Racz N."/>
            <person name="Riley R."/>
            <person name="Savchenko A."/>
            <person name="Shiryaev A."/>
            <person name="Soop K."/>
            <person name="Spirin V."/>
            <person name="Szebenyi C."/>
            <person name="Tomsovsky M."/>
            <person name="Tulloss R.E."/>
            <person name="Uehling J."/>
            <person name="Grigoriev I.V."/>
            <person name="Vagvolgyi C."/>
            <person name="Papp T."/>
            <person name="Martin F.M."/>
            <person name="Miettinen O."/>
            <person name="Hibbett D.S."/>
            <person name="Nagy L.G."/>
        </authorList>
    </citation>
    <scope>NUCLEOTIDE SEQUENCE [LARGE SCALE GENOMIC DNA]</scope>
    <source>
        <strain evidence="1 2">NL-1719</strain>
    </source>
</reference>
<dbReference type="EMBL" id="ML208303">
    <property type="protein sequence ID" value="TFK71080.1"/>
    <property type="molecule type" value="Genomic_DNA"/>
</dbReference>
<keyword evidence="1" id="KW-0378">Hydrolase</keyword>
<name>A0ACD3AZ44_9AGAR</name>
<sequence>MKLPLFPALLTVISLLTGVANGYCQWYVDKSLEAAANLQRDYYRDGSYPNQWVWLSALNAFYLRQLDELTNYWSYGGVINTVFNGWEGQLDWGGSFDDPQWVAIAYIQAGWYDQAKHYYDVASQGWDWGYCSGGVFWSNAWNYKNAITSELYMTSSGYFYDRFGGQQYLDNLKNTWNWLKWTRMRGDNGLFNDGLTNDGQCNNNGQTQWTYNQGALLPGLGYLYKYTGDESVIQDAWGLIEASMAHLTINGYLREACESQSVNYCNADQQAFKGILANYISWFLRITGRDNNGRYAAWVRQQADGILQNSVGPPGWYSNLWYGQNQNGATWSGQSQASALAGLVAAAALNC</sequence>
<organism evidence="1 2">
    <name type="scientific">Pluteus cervinus</name>
    <dbReference type="NCBI Taxonomy" id="181527"/>
    <lineage>
        <taxon>Eukaryota</taxon>
        <taxon>Fungi</taxon>
        <taxon>Dikarya</taxon>
        <taxon>Basidiomycota</taxon>
        <taxon>Agaricomycotina</taxon>
        <taxon>Agaricomycetes</taxon>
        <taxon>Agaricomycetidae</taxon>
        <taxon>Agaricales</taxon>
        <taxon>Pluteineae</taxon>
        <taxon>Pluteaceae</taxon>
        <taxon>Pluteus</taxon>
    </lineage>
</organism>
<protein>
    <submittedName>
        <fullName evidence="1">Glycoside hydrolase family 76 protein</fullName>
    </submittedName>
</protein>
<evidence type="ECO:0000313" key="1">
    <source>
        <dbReference type="EMBL" id="TFK71080.1"/>
    </source>
</evidence>
<evidence type="ECO:0000313" key="2">
    <source>
        <dbReference type="Proteomes" id="UP000308600"/>
    </source>
</evidence>
<accession>A0ACD3AZ44</accession>
<proteinExistence type="predicted"/>
<dbReference type="Proteomes" id="UP000308600">
    <property type="component" value="Unassembled WGS sequence"/>
</dbReference>
<gene>
    <name evidence="1" type="ORF">BDN72DRAFT_765619</name>
</gene>